<keyword evidence="8 12" id="KW-0798">TonB box</keyword>
<evidence type="ECO:0000256" key="8">
    <source>
        <dbReference type="ARBA" id="ARBA00023077"/>
    </source>
</evidence>
<dbReference type="SUPFAM" id="SSF56935">
    <property type="entry name" value="Porins"/>
    <property type="match status" value="1"/>
</dbReference>
<feature type="domain" description="TonB-dependent receptor plug" evidence="15">
    <location>
        <begin position="52"/>
        <end position="157"/>
    </location>
</feature>
<dbReference type="Proteomes" id="UP000605099">
    <property type="component" value="Unassembled WGS sequence"/>
</dbReference>
<dbReference type="InterPro" id="IPR036942">
    <property type="entry name" value="Beta-barrel_TonB_sf"/>
</dbReference>
<evidence type="ECO:0000256" key="4">
    <source>
        <dbReference type="ARBA" id="ARBA00022496"/>
    </source>
</evidence>
<feature type="signal peptide" evidence="13">
    <location>
        <begin position="1"/>
        <end position="22"/>
    </location>
</feature>
<keyword evidence="16" id="KW-0675">Receptor</keyword>
<feature type="chain" id="PRO_5045395029" evidence="13">
    <location>
        <begin position="23"/>
        <end position="708"/>
    </location>
</feature>
<keyword evidence="3 11" id="KW-1134">Transmembrane beta strand</keyword>
<accession>A0ABQ2JZ31</accession>
<keyword evidence="17" id="KW-1185">Reference proteome</keyword>
<sequence length="708" mass="77117">MKRKILAFNLLLLSGVSTQAIAQEAEGKQDSQVARPGIEEIVVTATRRSANLQDVPVAITALTSSTLDNAGVATMTQITELTPSLVMSKNTVALSPILRGVGTTAGGPGNESSIAVYIDGVYQPDLGASSFDLLKVERVEVLRGPQGTLFGRNATGGLINIITPDPSFTPAMDLTFRYGSYNERMVRAYATTPLTENIAINVSGLYSAHDGYVDDIIDGGKVGERRVLAARGKILFDLADDFQAIVTGSIVDSNDPGQVVAQPLNSNTQGRAIDPTVIIPDKPRQYAGDVAKAYGKDHSVSLEITKGLGTVRLESTSAYSYHNSYLTRDSESTRAPGFAPISNEFSRTYQQELRLLSDNDSPLQWIAGLYGFDSKSSIEPLQITETFRLEPRLRTKSWAAFVDATFALSDQFKIGAGIRYTDEKRSVTQVMNGTEVYSEKDSFTNWSPRALVQYFPTPDINIYASYSRGFKSGVFNGQSFQQTAVKPEINEAFEVGLKAEPTTWLRVNLAAYHYNYSDLQIAIRLPDNPSTVLTNAGAARMQGIEGEFSASPVEGLQLRASVAMQDAKYTRLENVLVQVPIYIDGLPAGNTAKVYDASGTPILRAPKFTGSFGATYEHDIGLGTLGISANVYHSSYVRHTYDGRLGQKAYETVSGEIYIETLDNMRFSLWADNLTNQDVLESIITISAGDIVQYNPPRRVGVAVQFKF</sequence>
<proteinExistence type="inferred from homology"/>
<organism evidence="16 17">
    <name type="scientific">Novosphingobium indicum</name>
    <dbReference type="NCBI Taxonomy" id="462949"/>
    <lineage>
        <taxon>Bacteria</taxon>
        <taxon>Pseudomonadati</taxon>
        <taxon>Pseudomonadota</taxon>
        <taxon>Alphaproteobacteria</taxon>
        <taxon>Sphingomonadales</taxon>
        <taxon>Sphingomonadaceae</taxon>
        <taxon>Novosphingobium</taxon>
    </lineage>
</organism>
<dbReference type="InterPro" id="IPR000531">
    <property type="entry name" value="Beta-barrel_TonB"/>
</dbReference>
<comment type="subcellular location">
    <subcellularLocation>
        <location evidence="1 11">Cell outer membrane</location>
        <topology evidence="1 11">Multi-pass membrane protein</topology>
    </subcellularLocation>
</comment>
<feature type="domain" description="TonB-dependent receptor-like beta-barrel" evidence="14">
    <location>
        <begin position="268"/>
        <end position="674"/>
    </location>
</feature>
<evidence type="ECO:0000256" key="1">
    <source>
        <dbReference type="ARBA" id="ARBA00004571"/>
    </source>
</evidence>
<evidence type="ECO:0000313" key="17">
    <source>
        <dbReference type="Proteomes" id="UP000605099"/>
    </source>
</evidence>
<keyword evidence="10 11" id="KW-0998">Cell outer membrane</keyword>
<keyword evidence="9 11" id="KW-0472">Membrane</keyword>
<keyword evidence="6" id="KW-0408">Iron</keyword>
<evidence type="ECO:0000256" key="7">
    <source>
        <dbReference type="ARBA" id="ARBA00023065"/>
    </source>
</evidence>
<gene>
    <name evidence="16" type="primary">fyuA</name>
    <name evidence="16" type="ORF">GCM10011349_44510</name>
</gene>
<reference evidence="17" key="1">
    <citation type="journal article" date="2019" name="Int. J. Syst. Evol. Microbiol.">
        <title>The Global Catalogue of Microorganisms (GCM) 10K type strain sequencing project: providing services to taxonomists for standard genome sequencing and annotation.</title>
        <authorList>
            <consortium name="The Broad Institute Genomics Platform"/>
            <consortium name="The Broad Institute Genome Sequencing Center for Infectious Disease"/>
            <person name="Wu L."/>
            <person name="Ma J."/>
        </authorList>
    </citation>
    <scope>NUCLEOTIDE SEQUENCE [LARGE SCALE GENOMIC DNA]</scope>
    <source>
        <strain evidence="17">CGMCC 1.6784</strain>
    </source>
</reference>
<dbReference type="CDD" id="cd01347">
    <property type="entry name" value="ligand_gated_channel"/>
    <property type="match status" value="1"/>
</dbReference>
<dbReference type="PROSITE" id="PS52016">
    <property type="entry name" value="TONB_DEPENDENT_REC_3"/>
    <property type="match status" value="1"/>
</dbReference>
<keyword evidence="4" id="KW-0410">Iron transport</keyword>
<dbReference type="InterPro" id="IPR012910">
    <property type="entry name" value="Plug_dom"/>
</dbReference>
<evidence type="ECO:0000256" key="13">
    <source>
        <dbReference type="SAM" id="SignalP"/>
    </source>
</evidence>
<dbReference type="PANTHER" id="PTHR32552">
    <property type="entry name" value="FERRICHROME IRON RECEPTOR-RELATED"/>
    <property type="match status" value="1"/>
</dbReference>
<dbReference type="InterPro" id="IPR039426">
    <property type="entry name" value="TonB-dep_rcpt-like"/>
</dbReference>
<dbReference type="Pfam" id="PF07715">
    <property type="entry name" value="Plug"/>
    <property type="match status" value="1"/>
</dbReference>
<name>A0ABQ2JZ31_9SPHN</name>
<dbReference type="Pfam" id="PF00593">
    <property type="entry name" value="TonB_dep_Rec_b-barrel"/>
    <property type="match status" value="1"/>
</dbReference>
<evidence type="ECO:0000313" key="16">
    <source>
        <dbReference type="EMBL" id="GGN61662.1"/>
    </source>
</evidence>
<comment type="similarity">
    <text evidence="11 12">Belongs to the TonB-dependent receptor family.</text>
</comment>
<dbReference type="RefSeq" id="WP_188823475.1">
    <property type="nucleotide sequence ID" value="NZ_BMLK01000039.1"/>
</dbReference>
<keyword evidence="13" id="KW-0732">Signal</keyword>
<comment type="caution">
    <text evidence="16">The sequence shown here is derived from an EMBL/GenBank/DDBJ whole genome shotgun (WGS) entry which is preliminary data.</text>
</comment>
<evidence type="ECO:0000256" key="3">
    <source>
        <dbReference type="ARBA" id="ARBA00022452"/>
    </source>
</evidence>
<keyword evidence="5 11" id="KW-0812">Transmembrane</keyword>
<dbReference type="Gene3D" id="2.40.170.20">
    <property type="entry name" value="TonB-dependent receptor, beta-barrel domain"/>
    <property type="match status" value="1"/>
</dbReference>
<evidence type="ECO:0000256" key="12">
    <source>
        <dbReference type="RuleBase" id="RU003357"/>
    </source>
</evidence>
<evidence type="ECO:0000256" key="2">
    <source>
        <dbReference type="ARBA" id="ARBA00022448"/>
    </source>
</evidence>
<evidence type="ECO:0000256" key="5">
    <source>
        <dbReference type="ARBA" id="ARBA00022692"/>
    </source>
</evidence>
<evidence type="ECO:0000259" key="15">
    <source>
        <dbReference type="Pfam" id="PF07715"/>
    </source>
</evidence>
<keyword evidence="7" id="KW-0406">Ion transport</keyword>
<dbReference type="PANTHER" id="PTHR32552:SF81">
    <property type="entry name" value="TONB-DEPENDENT OUTER MEMBRANE RECEPTOR"/>
    <property type="match status" value="1"/>
</dbReference>
<evidence type="ECO:0000256" key="10">
    <source>
        <dbReference type="ARBA" id="ARBA00023237"/>
    </source>
</evidence>
<evidence type="ECO:0000259" key="14">
    <source>
        <dbReference type="Pfam" id="PF00593"/>
    </source>
</evidence>
<evidence type="ECO:0000256" key="6">
    <source>
        <dbReference type="ARBA" id="ARBA00023004"/>
    </source>
</evidence>
<evidence type="ECO:0000256" key="11">
    <source>
        <dbReference type="PROSITE-ProRule" id="PRU01360"/>
    </source>
</evidence>
<dbReference type="EMBL" id="BMLK01000039">
    <property type="protein sequence ID" value="GGN61662.1"/>
    <property type="molecule type" value="Genomic_DNA"/>
</dbReference>
<keyword evidence="2 11" id="KW-0813">Transport</keyword>
<protein>
    <submittedName>
        <fullName evidence="16">TonB-dependent receptor</fullName>
    </submittedName>
</protein>
<evidence type="ECO:0000256" key="9">
    <source>
        <dbReference type="ARBA" id="ARBA00023136"/>
    </source>
</evidence>